<sequence>MQVIGLIVAALIAAGDQWLKYYIVTNYQVGESHDVLPGLFSFTYVRNNGAAWNVLSGQMWFFYLVSIAAIGVVLYFYFNKKYDHWLFKSGLVFVLGGIIGNLIDRLHLKYVIDMIDLDFVRFNIFNLADSAITVGVIMIFCYLLFFEREDD</sequence>
<comment type="caution">
    <text evidence="9">Lacks conserved residue(s) required for the propagation of feature annotation.</text>
</comment>
<dbReference type="RefSeq" id="WP_154548665.1">
    <property type="nucleotide sequence ID" value="NZ_JBKZBZ010000011.1"/>
</dbReference>
<evidence type="ECO:0000313" key="11">
    <source>
        <dbReference type="EMBL" id="MST87153.1"/>
    </source>
</evidence>
<comment type="catalytic activity">
    <reaction evidence="9">
        <text>Release of signal peptides from bacterial membrane prolipoproteins. Hydrolyzes -Xaa-Yaa-Zaa-|-(S,diacylglyceryl)Cys-, in which Xaa is hydrophobic (preferably Leu), and Yaa (Ala or Ser) and Zaa (Gly or Ala) have small, neutral side chains.</text>
        <dbReference type="EC" id="3.4.23.36"/>
    </reaction>
</comment>
<comment type="pathway">
    <text evidence="9">Protein modification; lipoprotein biosynthesis (signal peptide cleavage).</text>
</comment>
<comment type="function">
    <text evidence="9">This protein specifically catalyzes the removal of signal peptides from prolipoproteins.</text>
</comment>
<name>A0A6A8MEE3_9LACO</name>
<feature type="transmembrane region" description="Helical" evidence="9">
    <location>
        <begin position="85"/>
        <end position="103"/>
    </location>
</feature>
<accession>A0A6A8MEE3</accession>
<protein>
    <recommendedName>
        <fullName evidence="9">Lipoprotein signal peptidase</fullName>
        <ecNumber evidence="9">3.4.23.36</ecNumber>
    </recommendedName>
    <alternativeName>
        <fullName evidence="9">Prolipoprotein signal peptidase</fullName>
    </alternativeName>
    <alternativeName>
        <fullName evidence="9">Signal peptidase II</fullName>
        <shortName evidence="9">SPase II</shortName>
    </alternativeName>
</protein>
<keyword evidence="6 9" id="KW-0378">Hydrolase</keyword>
<evidence type="ECO:0000256" key="9">
    <source>
        <dbReference type="HAMAP-Rule" id="MF_00161"/>
    </source>
</evidence>
<keyword evidence="12" id="KW-1185">Reference proteome</keyword>
<dbReference type="NCBIfam" id="TIGR00077">
    <property type="entry name" value="lspA"/>
    <property type="match status" value="1"/>
</dbReference>
<dbReference type="GO" id="GO:0005886">
    <property type="term" value="C:plasma membrane"/>
    <property type="evidence" value="ECO:0007669"/>
    <property type="project" value="UniProtKB-SubCell"/>
</dbReference>
<dbReference type="PANTHER" id="PTHR33695:SF1">
    <property type="entry name" value="LIPOPROTEIN SIGNAL PEPTIDASE"/>
    <property type="match status" value="1"/>
</dbReference>
<keyword evidence="8 9" id="KW-0472">Membrane</keyword>
<comment type="subcellular location">
    <subcellularLocation>
        <location evidence="9">Cell membrane</location>
        <topology evidence="9">Multi-pass membrane protein</topology>
    </subcellularLocation>
</comment>
<dbReference type="PANTHER" id="PTHR33695">
    <property type="entry name" value="LIPOPROTEIN SIGNAL PEPTIDASE"/>
    <property type="match status" value="1"/>
</dbReference>
<comment type="caution">
    <text evidence="11">The sequence shown here is derived from an EMBL/GenBank/DDBJ whole genome shotgun (WGS) entry which is preliminary data.</text>
</comment>
<reference evidence="11 12" key="1">
    <citation type="submission" date="2019-08" db="EMBL/GenBank/DDBJ databases">
        <title>In-depth cultivation of the pig gut microbiome towards novel bacterial diversity and tailored functional studies.</title>
        <authorList>
            <person name="Wylensek D."/>
            <person name="Hitch T.C.A."/>
            <person name="Clavel T."/>
        </authorList>
    </citation>
    <scope>NUCLEOTIDE SEQUENCE [LARGE SCALE GENOMIC DNA]</scope>
    <source>
        <strain evidence="11 12">Bifido-178-WT-2B</strain>
    </source>
</reference>
<dbReference type="EC" id="3.4.23.36" evidence="9"/>
<keyword evidence="4 9" id="KW-0812">Transmembrane</keyword>
<evidence type="ECO:0000256" key="8">
    <source>
        <dbReference type="ARBA" id="ARBA00023136"/>
    </source>
</evidence>
<evidence type="ECO:0000256" key="4">
    <source>
        <dbReference type="ARBA" id="ARBA00022692"/>
    </source>
</evidence>
<feature type="active site" evidence="9">
    <location>
        <position position="129"/>
    </location>
</feature>
<dbReference type="GO" id="GO:0006508">
    <property type="term" value="P:proteolysis"/>
    <property type="evidence" value="ECO:0007669"/>
    <property type="project" value="UniProtKB-KW"/>
</dbReference>
<dbReference type="EMBL" id="VUMX01000013">
    <property type="protein sequence ID" value="MST87153.1"/>
    <property type="molecule type" value="Genomic_DNA"/>
</dbReference>
<dbReference type="OrthoDB" id="9810259at2"/>
<evidence type="ECO:0000256" key="2">
    <source>
        <dbReference type="ARBA" id="ARBA00022475"/>
    </source>
</evidence>
<evidence type="ECO:0000256" key="5">
    <source>
        <dbReference type="ARBA" id="ARBA00022750"/>
    </source>
</evidence>
<dbReference type="AlphaFoldDB" id="A0A6A8MEE3"/>
<evidence type="ECO:0000256" key="7">
    <source>
        <dbReference type="ARBA" id="ARBA00022989"/>
    </source>
</evidence>
<evidence type="ECO:0000313" key="12">
    <source>
        <dbReference type="Proteomes" id="UP000438120"/>
    </source>
</evidence>
<dbReference type="InterPro" id="IPR001872">
    <property type="entry name" value="Peptidase_A8"/>
</dbReference>
<keyword evidence="7 9" id="KW-1133">Transmembrane helix</keyword>
<evidence type="ECO:0000256" key="10">
    <source>
        <dbReference type="RuleBase" id="RU004181"/>
    </source>
</evidence>
<feature type="transmembrane region" description="Helical" evidence="9">
    <location>
        <begin position="123"/>
        <end position="145"/>
    </location>
</feature>
<dbReference type="Pfam" id="PF01252">
    <property type="entry name" value="Peptidase_A8"/>
    <property type="match status" value="1"/>
</dbReference>
<feature type="active site" evidence="9">
    <location>
        <position position="113"/>
    </location>
</feature>
<feature type="transmembrane region" description="Helical" evidence="9">
    <location>
        <begin position="60"/>
        <end position="78"/>
    </location>
</feature>
<evidence type="ECO:0000256" key="3">
    <source>
        <dbReference type="ARBA" id="ARBA00022670"/>
    </source>
</evidence>
<proteinExistence type="inferred from homology"/>
<dbReference type="UniPathway" id="UPA00665"/>
<organism evidence="11 12">
    <name type="scientific">Lactobacillus porci</name>
    <dbReference type="NCBI Taxonomy" id="2012477"/>
    <lineage>
        <taxon>Bacteria</taxon>
        <taxon>Bacillati</taxon>
        <taxon>Bacillota</taxon>
        <taxon>Bacilli</taxon>
        <taxon>Lactobacillales</taxon>
        <taxon>Lactobacillaceae</taxon>
        <taxon>Lactobacillus</taxon>
    </lineage>
</organism>
<dbReference type="Proteomes" id="UP000438120">
    <property type="component" value="Unassembled WGS sequence"/>
</dbReference>
<dbReference type="HAMAP" id="MF_00161">
    <property type="entry name" value="LspA"/>
    <property type="match status" value="1"/>
</dbReference>
<evidence type="ECO:0000256" key="1">
    <source>
        <dbReference type="ARBA" id="ARBA00006139"/>
    </source>
</evidence>
<comment type="similarity">
    <text evidence="1 9 10">Belongs to the peptidase A8 family.</text>
</comment>
<keyword evidence="3 9" id="KW-0645">Protease</keyword>
<gene>
    <name evidence="9" type="primary">lspA</name>
    <name evidence="11" type="ORF">FYJ62_05755</name>
</gene>
<keyword evidence="5 9" id="KW-0064">Aspartyl protease</keyword>
<keyword evidence="2 9" id="KW-1003">Cell membrane</keyword>
<dbReference type="GO" id="GO:0004190">
    <property type="term" value="F:aspartic-type endopeptidase activity"/>
    <property type="evidence" value="ECO:0007669"/>
    <property type="project" value="UniProtKB-UniRule"/>
</dbReference>
<dbReference type="PRINTS" id="PR00781">
    <property type="entry name" value="LIPOSIGPTASE"/>
</dbReference>
<evidence type="ECO:0000256" key="6">
    <source>
        <dbReference type="ARBA" id="ARBA00022801"/>
    </source>
</evidence>